<dbReference type="AlphaFoldDB" id="A0A7J7J263"/>
<dbReference type="EMBL" id="VXIV02003205">
    <property type="protein sequence ID" value="KAF6019917.1"/>
    <property type="molecule type" value="Genomic_DNA"/>
</dbReference>
<comment type="caution">
    <text evidence="2">The sequence shown here is derived from an EMBL/GenBank/DDBJ whole genome shotgun (WGS) entry which is preliminary data.</text>
</comment>
<gene>
    <name evidence="2" type="ORF">EB796_021776</name>
</gene>
<proteinExistence type="predicted"/>
<evidence type="ECO:0000313" key="2">
    <source>
        <dbReference type="EMBL" id="KAF6019917.1"/>
    </source>
</evidence>
<protein>
    <recommendedName>
        <fullName evidence="4">RIC3</fullName>
    </recommendedName>
</protein>
<feature type="compositionally biased region" description="Polar residues" evidence="1">
    <location>
        <begin position="104"/>
        <end position="123"/>
    </location>
</feature>
<evidence type="ECO:0000256" key="1">
    <source>
        <dbReference type="SAM" id="MobiDB-lite"/>
    </source>
</evidence>
<accession>A0A7J7J263</accession>
<organism evidence="2 3">
    <name type="scientific">Bugula neritina</name>
    <name type="common">Brown bryozoan</name>
    <name type="synonym">Sertularia neritina</name>
    <dbReference type="NCBI Taxonomy" id="10212"/>
    <lineage>
        <taxon>Eukaryota</taxon>
        <taxon>Metazoa</taxon>
        <taxon>Spiralia</taxon>
        <taxon>Lophotrochozoa</taxon>
        <taxon>Bryozoa</taxon>
        <taxon>Gymnolaemata</taxon>
        <taxon>Cheilostomatida</taxon>
        <taxon>Flustrina</taxon>
        <taxon>Buguloidea</taxon>
        <taxon>Bugulidae</taxon>
        <taxon>Bugula</taxon>
    </lineage>
</organism>
<keyword evidence="3" id="KW-1185">Reference proteome</keyword>
<feature type="region of interest" description="Disordered" evidence="1">
    <location>
        <begin position="99"/>
        <end position="123"/>
    </location>
</feature>
<sequence>MVLPLYAGGIFIYLIYTGTKAYKNHGTKKVTKDPHEEVYNLITERLAHLDLEKILSGEDNDGAAEINKLAEMLRDKYNGEGRREDWYDDFEDEVEVIEAASDDAPNTPTSSNPVTKPSLISGS</sequence>
<evidence type="ECO:0008006" key="4">
    <source>
        <dbReference type="Google" id="ProtNLM"/>
    </source>
</evidence>
<reference evidence="2" key="1">
    <citation type="submission" date="2020-06" db="EMBL/GenBank/DDBJ databases">
        <title>Draft genome of Bugula neritina, a colonial animal packing powerful symbionts and potential medicines.</title>
        <authorList>
            <person name="Rayko M."/>
        </authorList>
    </citation>
    <scope>NUCLEOTIDE SEQUENCE [LARGE SCALE GENOMIC DNA]</scope>
    <source>
        <strain evidence="2">Kwan_BN1</strain>
    </source>
</reference>
<evidence type="ECO:0000313" key="3">
    <source>
        <dbReference type="Proteomes" id="UP000593567"/>
    </source>
</evidence>
<dbReference type="Proteomes" id="UP000593567">
    <property type="component" value="Unassembled WGS sequence"/>
</dbReference>
<name>A0A7J7J263_BUGNE</name>